<dbReference type="RefSeq" id="WP_011324186.1">
    <property type="nucleotide sequence ID" value="NC_007426.1"/>
</dbReference>
<evidence type="ECO:0000259" key="2">
    <source>
        <dbReference type="Pfam" id="PF23439"/>
    </source>
</evidence>
<name>A0A1U7EZ76_NATPD</name>
<dbReference type="Proteomes" id="UP000002698">
    <property type="component" value="Chromosome"/>
</dbReference>
<organism evidence="3 4">
    <name type="scientific">Natronomonas pharaonis (strain ATCC 35678 / DSM 2160 / CIP 103997 / JCM 8858 / NBRC 14720 / NCIMB 2260 / Gabara)</name>
    <name type="common">Halobacterium pharaonis</name>
    <dbReference type="NCBI Taxonomy" id="348780"/>
    <lineage>
        <taxon>Archaea</taxon>
        <taxon>Methanobacteriati</taxon>
        <taxon>Methanobacteriota</taxon>
        <taxon>Stenosarchaea group</taxon>
        <taxon>Halobacteria</taxon>
        <taxon>Halobacteriales</taxon>
        <taxon>Natronomonadaceae</taxon>
        <taxon>Natronomonas</taxon>
    </lineage>
</organism>
<gene>
    <name evidence="3" type="ordered locus">NP_4966A</name>
</gene>
<reference evidence="3 4" key="1">
    <citation type="journal article" date="2005" name="Genome Res.">
        <title>Living with two extremes: conclusions from the genome sequence of Natronomonas pharaonis.</title>
        <authorList>
            <person name="Falb M."/>
            <person name="Pfeiffer F."/>
            <person name="Palm P."/>
            <person name="Rodewald K."/>
            <person name="Hickmann V."/>
            <person name="Tittor J."/>
            <person name="Oesterhelt D."/>
        </authorList>
    </citation>
    <scope>NUCLEOTIDE SEQUENCE [LARGE SCALE GENOMIC DNA]</scope>
    <source>
        <strain evidence="4">ATCC 35678 / DSM 2160 / CIP 103997 / JCM 8858 / NBRC 14720 / NCIMB 2260 / Gabara</strain>
    </source>
</reference>
<dbReference type="AlphaFoldDB" id="A0A1U7EZ76"/>
<feature type="compositionally biased region" description="Acidic residues" evidence="1">
    <location>
        <begin position="8"/>
        <end position="20"/>
    </location>
</feature>
<keyword evidence="4" id="KW-1185">Reference proteome</keyword>
<feature type="region of interest" description="Disordered" evidence="1">
    <location>
        <begin position="1"/>
        <end position="107"/>
    </location>
</feature>
<protein>
    <recommendedName>
        <fullName evidence="2">DUF7124 domain-containing protein</fullName>
    </recommendedName>
</protein>
<feature type="compositionally biased region" description="Acidic residues" evidence="1">
    <location>
        <begin position="45"/>
        <end position="55"/>
    </location>
</feature>
<dbReference type="KEGG" id="nph:NP_4966A"/>
<dbReference type="GeneID" id="3702214"/>
<evidence type="ECO:0000256" key="1">
    <source>
        <dbReference type="SAM" id="MobiDB-lite"/>
    </source>
</evidence>
<dbReference type="EnsemblBacteria" id="CAI50574">
    <property type="protein sequence ID" value="CAI50574"/>
    <property type="gene ID" value="NP_4966A"/>
</dbReference>
<dbReference type="STRING" id="348780.NP_4966A"/>
<evidence type="ECO:0000313" key="4">
    <source>
        <dbReference type="Proteomes" id="UP000002698"/>
    </source>
</evidence>
<sequence length="238" mass="25384">MTERIDLDDMAVEEKAEDPDGNYGDWLWRGEGDPDDEPSPGWTDGDTEATSESEESTGGGPDRQAAPGVPSTGGGGPVGVPEDRGGAGGGTSGSAAENTPGGGIEQAGTAETHDVDIDDMTMALTYKAAHHFTEPQRVFAEAREWADWVGVVGEVSTPAIRKFQREAGVELDFFGGSESGPDERLADIDAESMFYAERMVVVGVDGDEWIADAADWEFVPLEHAAEKADWELKEEFLD</sequence>
<dbReference type="HOGENOM" id="CLU_094457_0_0_2"/>
<dbReference type="InterPro" id="IPR055548">
    <property type="entry name" value="DUF7124"/>
</dbReference>
<dbReference type="EMBL" id="CR936257">
    <property type="protein sequence ID" value="CAI50574.1"/>
    <property type="molecule type" value="Genomic_DNA"/>
</dbReference>
<dbReference type="eggNOG" id="arCOG03064">
    <property type="taxonomic scope" value="Archaea"/>
</dbReference>
<dbReference type="OrthoDB" id="221805at2157"/>
<proteinExistence type="predicted"/>
<dbReference type="Pfam" id="PF23439">
    <property type="entry name" value="DUF7124"/>
    <property type="match status" value="1"/>
</dbReference>
<evidence type="ECO:0000313" key="3">
    <source>
        <dbReference type="EMBL" id="CAI50574.1"/>
    </source>
</evidence>
<feature type="domain" description="DUF7124" evidence="2">
    <location>
        <begin position="120"/>
        <end position="232"/>
    </location>
</feature>
<accession>A0A1U7EZ76</accession>